<feature type="transmembrane region" description="Helical" evidence="2">
    <location>
        <begin position="203"/>
        <end position="222"/>
    </location>
</feature>
<feature type="transmembrane region" description="Helical" evidence="2">
    <location>
        <begin position="301"/>
        <end position="321"/>
    </location>
</feature>
<protein>
    <submittedName>
        <fullName evidence="4">Uncharacterized protein LOC113211663</fullName>
    </submittedName>
</protein>
<dbReference type="RefSeq" id="XP_052121410.1">
    <property type="nucleotide sequence ID" value="XM_052265450.1"/>
</dbReference>
<organism evidence="3 4">
    <name type="scientific">Frankliniella occidentalis</name>
    <name type="common">Western flower thrips</name>
    <name type="synonym">Euthrips occidentalis</name>
    <dbReference type="NCBI Taxonomy" id="133901"/>
    <lineage>
        <taxon>Eukaryota</taxon>
        <taxon>Metazoa</taxon>
        <taxon>Ecdysozoa</taxon>
        <taxon>Arthropoda</taxon>
        <taxon>Hexapoda</taxon>
        <taxon>Insecta</taxon>
        <taxon>Pterygota</taxon>
        <taxon>Neoptera</taxon>
        <taxon>Paraneoptera</taxon>
        <taxon>Thysanoptera</taxon>
        <taxon>Terebrantia</taxon>
        <taxon>Thripoidea</taxon>
        <taxon>Thripidae</taxon>
        <taxon>Frankliniella</taxon>
    </lineage>
</organism>
<keyword evidence="3" id="KW-1185">Reference proteome</keyword>
<evidence type="ECO:0000313" key="3">
    <source>
        <dbReference type="Proteomes" id="UP000504606"/>
    </source>
</evidence>
<keyword evidence="2" id="KW-1133">Transmembrane helix</keyword>
<reference evidence="4" key="1">
    <citation type="submission" date="2025-08" db="UniProtKB">
        <authorList>
            <consortium name="RefSeq"/>
        </authorList>
    </citation>
    <scope>IDENTIFICATION</scope>
    <source>
        <tissue evidence="4">Whole organism</tissue>
    </source>
</reference>
<dbReference type="AlphaFoldDB" id="A0A9C6TS74"/>
<evidence type="ECO:0000256" key="2">
    <source>
        <dbReference type="SAM" id="Phobius"/>
    </source>
</evidence>
<feature type="transmembrane region" description="Helical" evidence="2">
    <location>
        <begin position="76"/>
        <end position="94"/>
    </location>
</feature>
<proteinExistence type="predicted"/>
<gene>
    <name evidence="4" type="primary">LOC113211663</name>
</gene>
<dbReference type="GeneID" id="113211663"/>
<name>A0A9C6TS74_FRAOC</name>
<feature type="transmembrane region" description="Helical" evidence="2">
    <location>
        <begin position="359"/>
        <end position="379"/>
    </location>
</feature>
<feature type="region of interest" description="Disordered" evidence="1">
    <location>
        <begin position="1"/>
        <end position="24"/>
    </location>
</feature>
<keyword evidence="2" id="KW-0472">Membrane</keyword>
<evidence type="ECO:0000313" key="4">
    <source>
        <dbReference type="RefSeq" id="XP_052121410.1"/>
    </source>
</evidence>
<feature type="transmembrane region" description="Helical" evidence="2">
    <location>
        <begin position="150"/>
        <end position="169"/>
    </location>
</feature>
<evidence type="ECO:0000256" key="1">
    <source>
        <dbReference type="SAM" id="MobiDB-lite"/>
    </source>
</evidence>
<feature type="transmembrane region" description="Helical" evidence="2">
    <location>
        <begin position="106"/>
        <end position="130"/>
    </location>
</feature>
<dbReference type="KEGG" id="foc:113211663"/>
<sequence length="454" mass="52409">MISKHVDKGWPVRKRGQCPTSPGTEMSTTFVMEQRLHPIERLLLGLRYVQNFLRRRHPREQKTKKKRDKIAIMHEIYYLWRILRGLCLLPATFTETGYISFSWTSWVTLLTVSFWAVMAPYAAMVCYLIAAAEIEKTGDQKEGLQEFSQMAAVTIVTMFEVYVPVPLFLSMRSFTKLTYSWERMEIKYLKLTGSPPKLGIKPLTYGLFVITQVYSVILLVGLHDQIGWPFWMMLPFTHAVLCTVSITMVWVSGYVAIAVLAYDLARRTFKDCEAQGVTGLRRHRLLWLHIVKLLHTFHSCWSAVQAPLIFWTFVISTLYFFNFIRTLMLSWDGLSACVYSFTILTCKEINLLRKLGQNLLVWIACAGCLFFVCFSAQIATESVTCARQTVLRLPLSRRGAFFQNEAFTFLEEMREKQLSLTLNGFIAINRSRVITMMVVALTYCIVLSQFTLLK</sequence>
<feature type="transmembrane region" description="Helical" evidence="2">
    <location>
        <begin position="234"/>
        <end position="261"/>
    </location>
</feature>
<dbReference type="Proteomes" id="UP000504606">
    <property type="component" value="Unplaced"/>
</dbReference>
<accession>A0A9C6TS74</accession>
<feature type="compositionally biased region" description="Basic and acidic residues" evidence="1">
    <location>
        <begin position="1"/>
        <end position="10"/>
    </location>
</feature>
<feature type="transmembrane region" description="Helical" evidence="2">
    <location>
        <begin position="433"/>
        <end position="453"/>
    </location>
</feature>
<keyword evidence="2" id="KW-0812">Transmembrane</keyword>